<evidence type="ECO:0000313" key="3">
    <source>
        <dbReference type="Proteomes" id="UP000295726"/>
    </source>
</evidence>
<feature type="transmembrane region" description="Helical" evidence="1">
    <location>
        <begin position="434"/>
        <end position="455"/>
    </location>
</feature>
<dbReference type="AlphaFoldDB" id="A0A4R3K2S0"/>
<feature type="transmembrane region" description="Helical" evidence="1">
    <location>
        <begin position="326"/>
        <end position="343"/>
    </location>
</feature>
<dbReference type="Pfam" id="PF07556">
    <property type="entry name" value="DUF1538"/>
    <property type="match status" value="2"/>
</dbReference>
<keyword evidence="3" id="KW-1185">Reference proteome</keyword>
<feature type="transmembrane region" description="Helical" evidence="1">
    <location>
        <begin position="98"/>
        <end position="120"/>
    </location>
</feature>
<feature type="transmembrane region" description="Helical" evidence="1">
    <location>
        <begin position="461"/>
        <end position="479"/>
    </location>
</feature>
<feature type="transmembrane region" description="Helical" evidence="1">
    <location>
        <begin position="210"/>
        <end position="234"/>
    </location>
</feature>
<feature type="transmembrane region" description="Helical" evidence="1">
    <location>
        <begin position="180"/>
        <end position="203"/>
    </location>
</feature>
<proteinExistence type="predicted"/>
<feature type="transmembrane region" description="Helical" evidence="1">
    <location>
        <begin position="523"/>
        <end position="545"/>
    </location>
</feature>
<reference evidence="2 3" key="1">
    <citation type="submission" date="2019-03" db="EMBL/GenBank/DDBJ databases">
        <title>Genomic Encyclopedia of Type Strains, Phase IV (KMG-IV): sequencing the most valuable type-strain genomes for metagenomic binning, comparative biology and taxonomic classification.</title>
        <authorList>
            <person name="Goeker M."/>
        </authorList>
    </citation>
    <scope>NUCLEOTIDE SEQUENCE [LARGE SCALE GENOMIC DNA]</scope>
    <source>
        <strain evidence="2 3">DSM 29489</strain>
    </source>
</reference>
<name>A0A4R3K2S0_9FIRM</name>
<dbReference type="InterPro" id="IPR011435">
    <property type="entry name" value="UmpAB"/>
</dbReference>
<sequence>MKRSKIELMAELLQRMRKKTDYSINGLTSFRKFVYNNKDGLFGPLCTGNYVNCKNRRKEDSHLSVIISKLKEVLLSVLPITAIVIILNFTLTPLDRPVMLRFLIGALLVIIGLTIFLLGVDTGITPIGNTMGAGMIKPNKVTIVVIAGLLLGFFISIAEPDLHILAGQVDSVTGGLISKVAILIVVSLGIAVMLSIGLARIVYNFPLNKLLTILYGIILILAIFTSPEFIAVAFDASGATTGALTVPFILALAIGVSKLKKDSKSSEKDSFGLVGISSTGAIFGVLIMSIITKSDKISGSLEMSGTESSAVLAPFFQQVSTIAKEVLVALAPILLIFLVFQKVSFKLSKTKVRKILFGILFTFIGLVLFLTGVNAGFMEVGSIVGYKLASMDSPVYVVLVGLILGMVTILAEPAVYVLTHQIEEVTSGYVKRKVVMVSLALGVALAVALSVIRILIPGIKLWHYLLPGFIISIVLSYFVPELFVGIAFDSGGVASGPMTATFILAFAQGVAESIEGANVLVDGFGVIAMVAMTPIIALQILGLIFKMKSKKGGLENNG</sequence>
<feature type="transmembrane region" description="Helical" evidence="1">
    <location>
        <begin position="141"/>
        <end position="160"/>
    </location>
</feature>
<gene>
    <name evidence="2" type="ORF">EDD59_12215</name>
</gene>
<evidence type="ECO:0000256" key="1">
    <source>
        <dbReference type="SAM" id="Phobius"/>
    </source>
</evidence>
<feature type="transmembrane region" description="Helical" evidence="1">
    <location>
        <begin position="355"/>
        <end position="375"/>
    </location>
</feature>
<keyword evidence="1" id="KW-1133">Transmembrane helix</keyword>
<evidence type="ECO:0000313" key="2">
    <source>
        <dbReference type="EMBL" id="TCS76718.1"/>
    </source>
</evidence>
<organism evidence="2 3">
    <name type="scientific">Muricomes intestini</name>
    <dbReference type="NCBI Taxonomy" id="1796634"/>
    <lineage>
        <taxon>Bacteria</taxon>
        <taxon>Bacillati</taxon>
        <taxon>Bacillota</taxon>
        <taxon>Clostridia</taxon>
        <taxon>Lachnospirales</taxon>
        <taxon>Lachnospiraceae</taxon>
        <taxon>Muricomes</taxon>
    </lineage>
</organism>
<dbReference type="Proteomes" id="UP000295726">
    <property type="component" value="Unassembled WGS sequence"/>
</dbReference>
<feature type="transmembrane region" description="Helical" evidence="1">
    <location>
        <begin position="73"/>
        <end position="92"/>
    </location>
</feature>
<feature type="transmembrane region" description="Helical" evidence="1">
    <location>
        <begin position="395"/>
        <end position="418"/>
    </location>
</feature>
<feature type="transmembrane region" description="Helical" evidence="1">
    <location>
        <begin position="491"/>
        <end position="511"/>
    </location>
</feature>
<accession>A0A4R3K2S0</accession>
<feature type="transmembrane region" description="Helical" evidence="1">
    <location>
        <begin position="271"/>
        <end position="291"/>
    </location>
</feature>
<protein>
    <submittedName>
        <fullName evidence="2">Uncharacterized protein DUF1538</fullName>
    </submittedName>
</protein>
<keyword evidence="1" id="KW-0812">Transmembrane</keyword>
<keyword evidence="1" id="KW-0472">Membrane</keyword>
<dbReference type="EMBL" id="SLZZ01000022">
    <property type="protein sequence ID" value="TCS76718.1"/>
    <property type="molecule type" value="Genomic_DNA"/>
</dbReference>
<feature type="transmembrane region" description="Helical" evidence="1">
    <location>
        <begin position="240"/>
        <end position="259"/>
    </location>
</feature>
<comment type="caution">
    <text evidence="2">The sequence shown here is derived from an EMBL/GenBank/DDBJ whole genome shotgun (WGS) entry which is preliminary data.</text>
</comment>